<evidence type="ECO:0000256" key="5">
    <source>
        <dbReference type="ARBA" id="ARBA00018141"/>
    </source>
</evidence>
<evidence type="ECO:0000256" key="8">
    <source>
        <dbReference type="ARBA" id="ARBA00023239"/>
    </source>
</evidence>
<dbReference type="SUPFAM" id="SSF55620">
    <property type="entry name" value="Tetrahydrobiopterin biosynthesis enzymes-like"/>
    <property type="match status" value="1"/>
</dbReference>
<comment type="catalytic activity">
    <reaction evidence="10">
        <text>7,8-dihydroneopterin 3'-triphosphate + H2O = 6-carboxy-5,6,7,8-tetrahydropterin + triphosphate + acetaldehyde + 2 H(+)</text>
        <dbReference type="Rhea" id="RHEA:27966"/>
        <dbReference type="ChEBI" id="CHEBI:15343"/>
        <dbReference type="ChEBI" id="CHEBI:15377"/>
        <dbReference type="ChEBI" id="CHEBI:15378"/>
        <dbReference type="ChEBI" id="CHEBI:18036"/>
        <dbReference type="ChEBI" id="CHEBI:58462"/>
        <dbReference type="ChEBI" id="CHEBI:61032"/>
        <dbReference type="EC" id="4.1.2.50"/>
    </reaction>
</comment>
<dbReference type="AlphaFoldDB" id="A0A0N9HWV1"/>
<dbReference type="EMBL" id="CP012752">
    <property type="protein sequence ID" value="ALG09898.1"/>
    <property type="molecule type" value="Genomic_DNA"/>
</dbReference>
<protein>
    <recommendedName>
        <fullName evidence="5">6-carboxy-5,6,7,8-tetrahydropterin synthase</fullName>
        <ecNumber evidence="4">4.1.2.50</ecNumber>
    </recommendedName>
    <alternativeName>
        <fullName evidence="9">Queuosine biosynthesis protein QueD</fullName>
    </alternativeName>
</protein>
<evidence type="ECO:0000256" key="1">
    <source>
        <dbReference type="ARBA" id="ARBA00001947"/>
    </source>
</evidence>
<evidence type="ECO:0000313" key="12">
    <source>
        <dbReference type="Proteomes" id="UP000063699"/>
    </source>
</evidence>
<dbReference type="Gene3D" id="3.30.479.10">
    <property type="entry name" value="6-pyruvoyl tetrahydropterin synthase/QueD"/>
    <property type="match status" value="1"/>
</dbReference>
<keyword evidence="7" id="KW-0862">Zinc</keyword>
<dbReference type="InterPro" id="IPR007115">
    <property type="entry name" value="6-PTP_synth/QueD"/>
</dbReference>
<evidence type="ECO:0000256" key="2">
    <source>
        <dbReference type="ARBA" id="ARBA00005061"/>
    </source>
</evidence>
<gene>
    <name evidence="11" type="ORF">AOZ06_26045</name>
</gene>
<keyword evidence="12" id="KW-1185">Reference proteome</keyword>
<dbReference type="GO" id="GO:0070497">
    <property type="term" value="F:6-carboxytetrahydropterin synthase activity"/>
    <property type="evidence" value="ECO:0007669"/>
    <property type="project" value="UniProtKB-EC"/>
</dbReference>
<dbReference type="GO" id="GO:0046872">
    <property type="term" value="F:metal ion binding"/>
    <property type="evidence" value="ECO:0007669"/>
    <property type="project" value="UniProtKB-KW"/>
</dbReference>
<dbReference type="EC" id="4.1.2.50" evidence="4"/>
<keyword evidence="6" id="KW-0479">Metal-binding</keyword>
<evidence type="ECO:0000256" key="10">
    <source>
        <dbReference type="ARBA" id="ARBA00048807"/>
    </source>
</evidence>
<reference evidence="11 12" key="1">
    <citation type="submission" date="2015-07" db="EMBL/GenBank/DDBJ databases">
        <title>Genome sequencing of Kibdelosporangium phytohabitans.</title>
        <authorList>
            <person name="Qin S."/>
            <person name="Xing K."/>
        </authorList>
    </citation>
    <scope>NUCLEOTIDE SEQUENCE [LARGE SCALE GENOMIC DNA]</scope>
    <source>
        <strain evidence="11 12">KLBMP1111</strain>
    </source>
</reference>
<accession>A0A0N9HWV1</accession>
<dbReference type="Proteomes" id="UP000063699">
    <property type="component" value="Chromosome"/>
</dbReference>
<name>A0A0N9HWV1_9PSEU</name>
<evidence type="ECO:0000313" key="11">
    <source>
        <dbReference type="EMBL" id="ALG09898.1"/>
    </source>
</evidence>
<dbReference type="RefSeq" id="WP_054291802.1">
    <property type="nucleotide sequence ID" value="NZ_CP012752.1"/>
</dbReference>
<dbReference type="KEGG" id="kphy:AOZ06_26045"/>
<dbReference type="InterPro" id="IPR038418">
    <property type="entry name" value="6-PTP_synth/QueD_sf"/>
</dbReference>
<organism evidence="11 12">
    <name type="scientific">Kibdelosporangium phytohabitans</name>
    <dbReference type="NCBI Taxonomy" id="860235"/>
    <lineage>
        <taxon>Bacteria</taxon>
        <taxon>Bacillati</taxon>
        <taxon>Actinomycetota</taxon>
        <taxon>Actinomycetes</taxon>
        <taxon>Pseudonocardiales</taxon>
        <taxon>Pseudonocardiaceae</taxon>
        <taxon>Kibdelosporangium</taxon>
    </lineage>
</organism>
<dbReference type="Pfam" id="PF01242">
    <property type="entry name" value="PTPS"/>
    <property type="match status" value="1"/>
</dbReference>
<dbReference type="PANTHER" id="PTHR12589:SF7">
    <property type="entry name" value="6-PYRUVOYL TETRAHYDROBIOPTERIN SYNTHASE"/>
    <property type="match status" value="1"/>
</dbReference>
<evidence type="ECO:0000256" key="4">
    <source>
        <dbReference type="ARBA" id="ARBA00012982"/>
    </source>
</evidence>
<evidence type="ECO:0000256" key="3">
    <source>
        <dbReference type="ARBA" id="ARBA00008900"/>
    </source>
</evidence>
<proteinExistence type="inferred from homology"/>
<comment type="cofactor">
    <cofactor evidence="1">
        <name>Zn(2+)</name>
        <dbReference type="ChEBI" id="CHEBI:29105"/>
    </cofactor>
</comment>
<comment type="pathway">
    <text evidence="2">Purine metabolism; 7-cyano-7-deazaguanine biosynthesis.</text>
</comment>
<evidence type="ECO:0000256" key="6">
    <source>
        <dbReference type="ARBA" id="ARBA00022723"/>
    </source>
</evidence>
<dbReference type="UniPathway" id="UPA00391"/>
<dbReference type="OrthoDB" id="9804698at2"/>
<dbReference type="STRING" id="860235.AOZ06_26045"/>
<sequence length="150" mass="16264">MTQQTSVQVRHNFETAHRLPELGGKCVNLHGHSWWLEATVTAVAGDPGEVVCEFGALKIALREWVDVHLDHGAMLGIADPLLPTLADAGRVFVFGKDEPAADLPWPTVEATAHLLTRVTTAIASDLDPRLTVTHVRVTETHVNAAEVHTT</sequence>
<evidence type="ECO:0000256" key="7">
    <source>
        <dbReference type="ARBA" id="ARBA00022833"/>
    </source>
</evidence>
<evidence type="ECO:0000256" key="9">
    <source>
        <dbReference type="ARBA" id="ARBA00031449"/>
    </source>
</evidence>
<comment type="similarity">
    <text evidence="3">Belongs to the PTPS family. QueD subfamily.</text>
</comment>
<dbReference type="PANTHER" id="PTHR12589">
    <property type="entry name" value="PYRUVOYL TETRAHYDROBIOPTERIN SYNTHASE"/>
    <property type="match status" value="1"/>
</dbReference>
<keyword evidence="8" id="KW-0456">Lyase</keyword>